<sequence>MTNYYSNNDRGFSLLMVVENVGTPNVANNTSDVRARLYLRNTSITFSGYTISGTMTMHTSNFSYSASPSMLSQNSSILLLDKTLTVTHNNDGSKFIAVAANISGQGGYSPNTLNIPSVGFDLPKIARASTVSVNDLDIGSTMTINITRASNNFTHTVRYNWNGKTGTIGTGIGTQTTWTVPMDFCNDVPNSDYFWGTIYVDTYDGSNFIGTSTDVFNGYVPKTVVPKLTGITLTDTNSKSSSIVGPSKFVQIISNPSVTFNGATGAYSSTIKSFYAEFVGKNQSVNENGKTFGIMNWNGSATVRATVTDSRGRTSEPFETTIDVLAYSGVALDFSAQRGGVDANQIVVTVNAMISPLIVNSLQKNRMTLQFKTAPHDTQTFTIDTSDASKTYTDKYQLIKQSFILSGTFASDKSFDVYATLTDSFSSYADKMLPVIANFTTVAIADGGTVATSGVGVGKEWEHGSIDSAGDVYTLGKFLKDGKEIQHYQMTDNTGKITRLDSVDLNTIINDTKPIAVYATANVPIAGQNYYYLEVFQHTAGNNYVLQRATSRIYSGGLRVFERVREAGAWGPWVELMTVNSPQMINTGWVSTGVSGVYYKRTGDVVAVKMEINTTANQAFNLGSIPASYIPVASGAMYRLQAWSLDQTVGRNLQISTDGSMTLLSTSRGDLFRHQVSWLI</sequence>
<dbReference type="InterPro" id="IPR008577">
    <property type="entry name" value="DUF859"/>
</dbReference>
<dbReference type="Pfam" id="PF05895">
    <property type="entry name" value="DUF859"/>
    <property type="match status" value="1"/>
</dbReference>
<accession>Q2I7P4</accession>
<evidence type="ECO:0000313" key="1">
    <source>
        <dbReference type="EMBL" id="ABB02699.1"/>
    </source>
</evidence>
<reference evidence="1" key="1">
    <citation type="journal article" date="2008" name="Vet. Microbiol.">
        <title>Characterization of a bacteriophage lysin (Ply700) from Streptococcus uberis.</title>
        <authorList>
            <person name="Celia L.K."/>
            <person name="Nelson D."/>
            <person name="Kerr D.E."/>
        </authorList>
    </citation>
    <scope>NUCLEOTIDE SEQUENCE</scope>
</reference>
<name>Q2I7P4_9VIRU</name>
<dbReference type="CDD" id="cd19958">
    <property type="entry name" value="pyocin_knob"/>
    <property type="match status" value="1"/>
</dbReference>
<proteinExistence type="predicted"/>
<dbReference type="EMBL" id="DQ198146">
    <property type="protein sequence ID" value="ABB02699.1"/>
    <property type="molecule type" value="Genomic_DNA"/>
</dbReference>
<protein>
    <submittedName>
        <fullName evidence="1">Putative structual protein</fullName>
    </submittedName>
</protein>
<organism evidence="1">
    <name type="scientific">Streptococcus phage 700P1</name>
    <dbReference type="NCBI Taxonomy" id="350104"/>
    <lineage>
        <taxon>Viruses</taxon>
    </lineage>
</organism>